<protein>
    <submittedName>
        <fullName evidence="1">Uncharacterized protein</fullName>
    </submittedName>
</protein>
<dbReference type="OrthoDB" id="188691at2"/>
<keyword evidence="2" id="KW-1185">Reference proteome</keyword>
<sequence length="400" mass="43563">MLTLAPMPLDAAVAQLESRTPVASALSSAQWAQMDLGLKERAFFMSRVESLRTVATAQQKIRDALSMADAGRMDRANFVSDMRRLLGAAPGDSGELTDITSNRRLSLVYEHNVADAREAAAWQTGQDPDLLDEYPAQELVRHEDREEPRDWASIWANAGGSFYGGRMIALKSDAIWEKISRFGKPWPPFDFGSGMGVEDIGRDEAEALGLIKPGERPRSIEADFNAKLEAAVPEATPALLDGFRDVFGDQVDVARDGRITWQGQRVLGLYEKALADPAVTWDISLGTASPQVAAQAAELAGAELRLSANELRHIQRRHIAAEADSANRPVNLIDLQLIPQVWRSPDQILPGTQPGTYEFRADYGGTLTTIVFDRTAAAGAGAGKRWGVKTTWVKTGGARP</sequence>
<accession>A0A178IH80</accession>
<name>A0A178IH80_9BACT</name>
<dbReference type="RefSeq" id="WP_068770789.1">
    <property type="nucleotide sequence ID" value="NZ_CP109796.1"/>
</dbReference>
<reference evidence="1 2" key="1">
    <citation type="submission" date="2016-01" db="EMBL/GenBank/DDBJ databases">
        <title>High potential of lignocellulose degradation of a new Verrucomicrobia species.</title>
        <authorList>
            <person name="Wang Y."/>
            <person name="Shi Y."/>
            <person name="Qiu Z."/>
            <person name="Liu S."/>
            <person name="Yang H."/>
        </authorList>
    </citation>
    <scope>NUCLEOTIDE SEQUENCE [LARGE SCALE GENOMIC DNA]</scope>
    <source>
        <strain evidence="1 2">TSB47</strain>
    </source>
</reference>
<organism evidence="1 2">
    <name type="scientific">Termitidicoccus mucosus</name>
    <dbReference type="NCBI Taxonomy" id="1184151"/>
    <lineage>
        <taxon>Bacteria</taxon>
        <taxon>Pseudomonadati</taxon>
        <taxon>Verrucomicrobiota</taxon>
        <taxon>Opitutia</taxon>
        <taxon>Opitutales</taxon>
        <taxon>Opitutaceae</taxon>
        <taxon>Termitidicoccus</taxon>
    </lineage>
</organism>
<dbReference type="STRING" id="1184151.AW736_13900"/>
<dbReference type="Proteomes" id="UP000078486">
    <property type="component" value="Unassembled WGS sequence"/>
</dbReference>
<comment type="caution">
    <text evidence="1">The sequence shown here is derived from an EMBL/GenBank/DDBJ whole genome shotgun (WGS) entry which is preliminary data.</text>
</comment>
<evidence type="ECO:0000313" key="2">
    <source>
        <dbReference type="Proteomes" id="UP000078486"/>
    </source>
</evidence>
<evidence type="ECO:0000313" key="1">
    <source>
        <dbReference type="EMBL" id="OAM89340.1"/>
    </source>
</evidence>
<gene>
    <name evidence="1" type="ORF">AW736_13900</name>
</gene>
<proteinExistence type="predicted"/>
<dbReference type="EMBL" id="LRRQ01000099">
    <property type="protein sequence ID" value="OAM89340.1"/>
    <property type="molecule type" value="Genomic_DNA"/>
</dbReference>
<dbReference type="AlphaFoldDB" id="A0A178IH80"/>